<dbReference type="Pfam" id="PF13472">
    <property type="entry name" value="Lipase_GDSL_2"/>
    <property type="match status" value="1"/>
</dbReference>
<keyword evidence="1" id="KW-1133">Transmembrane helix</keyword>
<dbReference type="Gene3D" id="3.40.50.1110">
    <property type="entry name" value="SGNH hydrolase"/>
    <property type="match status" value="1"/>
</dbReference>
<dbReference type="RefSeq" id="WP_066189583.1">
    <property type="nucleotide sequence ID" value="NZ_JARMMB010000015.1"/>
</dbReference>
<evidence type="ECO:0000259" key="2">
    <source>
        <dbReference type="Pfam" id="PF13472"/>
    </source>
</evidence>
<dbReference type="CDD" id="cd00229">
    <property type="entry name" value="SGNH_hydrolase"/>
    <property type="match status" value="1"/>
</dbReference>
<name>A0A2N0ZFI4_9BACI</name>
<keyword evidence="3" id="KW-0378">Hydrolase</keyword>
<keyword evidence="4" id="KW-1185">Reference proteome</keyword>
<organism evidence="3 4">
    <name type="scientific">Cytobacillus horneckiae</name>
    <dbReference type="NCBI Taxonomy" id="549687"/>
    <lineage>
        <taxon>Bacteria</taxon>
        <taxon>Bacillati</taxon>
        <taxon>Bacillota</taxon>
        <taxon>Bacilli</taxon>
        <taxon>Bacillales</taxon>
        <taxon>Bacillaceae</taxon>
        <taxon>Cytobacillus</taxon>
    </lineage>
</organism>
<protein>
    <submittedName>
        <fullName evidence="3">SGNH/GDSL hydrolase family protein</fullName>
    </submittedName>
</protein>
<dbReference type="SUPFAM" id="SSF52266">
    <property type="entry name" value="SGNH hydrolase"/>
    <property type="match status" value="1"/>
</dbReference>
<dbReference type="EMBL" id="PISD01000030">
    <property type="protein sequence ID" value="PKG28266.1"/>
    <property type="molecule type" value="Genomic_DNA"/>
</dbReference>
<dbReference type="InterPro" id="IPR013830">
    <property type="entry name" value="SGNH_hydro"/>
</dbReference>
<sequence>MKKIIIPFVIIIIIAVSVFYWVNGSAKSTEVPADKHAEKQIIETITPKKGNEISLKEYLRYKVLTSDEANVALIGSSVARGKGASLPMFSWFNQLERQIKEENMSIANELHFSNFAKSGYTLNMLVEDGQVDELVSERPDLVIIETSVVNSYAKNVSMDDTIAAINTVVSKINKESPDSMVIFISPNPCSVMQQGEVENALGLTYEDYREETKSYIESKDWEFVDVYKGMEEKIQGRGLELNETLYDGVHPNDLGYRLWFEVMNEYFNKKQDLSSNKQ</sequence>
<reference evidence="3 4" key="1">
    <citation type="journal article" date="2010" name="Int. J. Syst. Evol. Microbiol.">
        <title>Bacillus horneckiae sp. nov., isolated from a spacecraft-assembly clean room.</title>
        <authorList>
            <person name="Vaishampayan P."/>
            <person name="Probst A."/>
            <person name="Krishnamurthi S."/>
            <person name="Ghosh S."/>
            <person name="Osman S."/>
            <person name="McDowall A."/>
            <person name="Ruckmani A."/>
            <person name="Mayilraj S."/>
            <person name="Venkateswaran K."/>
        </authorList>
    </citation>
    <scope>NUCLEOTIDE SEQUENCE [LARGE SCALE GENOMIC DNA]</scope>
    <source>
        <strain evidence="4">1PO1SC</strain>
    </source>
</reference>
<dbReference type="GO" id="GO:0016787">
    <property type="term" value="F:hydrolase activity"/>
    <property type="evidence" value="ECO:0007669"/>
    <property type="project" value="UniProtKB-KW"/>
</dbReference>
<dbReference type="InterPro" id="IPR036514">
    <property type="entry name" value="SGNH_hydro_sf"/>
</dbReference>
<accession>A0A2N0ZFI4</accession>
<comment type="caution">
    <text evidence="3">The sequence shown here is derived from an EMBL/GenBank/DDBJ whole genome shotgun (WGS) entry which is preliminary data.</text>
</comment>
<keyword evidence="1" id="KW-0812">Transmembrane</keyword>
<proteinExistence type="predicted"/>
<evidence type="ECO:0000313" key="3">
    <source>
        <dbReference type="EMBL" id="PKG28266.1"/>
    </source>
</evidence>
<dbReference type="Proteomes" id="UP000233343">
    <property type="component" value="Unassembled WGS sequence"/>
</dbReference>
<evidence type="ECO:0000313" key="4">
    <source>
        <dbReference type="Proteomes" id="UP000233343"/>
    </source>
</evidence>
<dbReference type="AlphaFoldDB" id="A0A2N0ZFI4"/>
<keyword evidence="1" id="KW-0472">Membrane</keyword>
<feature type="domain" description="SGNH hydrolase-type esterase" evidence="2">
    <location>
        <begin position="73"/>
        <end position="258"/>
    </location>
</feature>
<evidence type="ECO:0000256" key="1">
    <source>
        <dbReference type="SAM" id="Phobius"/>
    </source>
</evidence>
<gene>
    <name evidence="3" type="ORF">CWS20_13725</name>
</gene>
<feature type="transmembrane region" description="Helical" evidence="1">
    <location>
        <begin position="5"/>
        <end position="22"/>
    </location>
</feature>